<dbReference type="HOGENOM" id="CLU_1446551_0_0_11"/>
<dbReference type="EMBL" id="CP000910">
    <property type="protein sequence ID" value="ABY24994.1"/>
    <property type="molecule type" value="Genomic_DNA"/>
</dbReference>
<dbReference type="STRING" id="288705.RSal33209_3280"/>
<dbReference type="Proteomes" id="UP000002007">
    <property type="component" value="Chromosome"/>
</dbReference>
<dbReference type="Gene3D" id="3.40.50.20">
    <property type="match status" value="1"/>
</dbReference>
<dbReference type="RefSeq" id="WP_012246634.1">
    <property type="nucleotide sequence ID" value="NC_010168.1"/>
</dbReference>
<proteinExistence type="predicted"/>
<accession>A9WUX3</accession>
<dbReference type="AlphaFoldDB" id="A9WUX3"/>
<gene>
    <name evidence="1" type="ordered locus">RSal33209_3280</name>
</gene>
<keyword evidence="2" id="KW-1185">Reference proteome</keyword>
<dbReference type="eggNOG" id="COG3919">
    <property type="taxonomic scope" value="Bacteria"/>
</dbReference>
<dbReference type="KEGG" id="rsa:RSal33209_3280"/>
<sequence length="187" mass="20356">MTAVVITGGRAPVAVELAKSFSDAGFKVIGAESRTNLLSGSKFANKSYRVPAPRWDPLGFADAITGIARLYKAELIVPCCEEVFWLAEAADRPGFEELAQKLFGAKISTLRRLHQKADFVDLLQDLDEPAPQGSVVSSRAELVALRRGKQTAAILKPVFPALRLTRSCMSLDRQYPRSSPLARRGLG</sequence>
<protein>
    <submittedName>
        <fullName evidence="1">Possible carbamoyl phosphate synthase-inactivated</fullName>
    </submittedName>
</protein>
<evidence type="ECO:0000313" key="1">
    <source>
        <dbReference type="EMBL" id="ABY24994.1"/>
    </source>
</evidence>
<reference evidence="2" key="1">
    <citation type="journal article" date="2008" name="J. Bacteriol.">
        <title>Genome sequence of the fish pathogen Renibacterium salmoninarum suggests reductive evolution away from an environmental Arthrobacter ancestor.</title>
        <authorList>
            <person name="Wiens G.D."/>
            <person name="Rockey D.D."/>
            <person name="Wu Z."/>
            <person name="Chang J."/>
            <person name="Levy R."/>
            <person name="Crane S."/>
            <person name="Chen D.S."/>
            <person name="Capri G.R."/>
            <person name="Burnett J.R."/>
            <person name="Sudheesh P.S."/>
            <person name="Schipma M.J."/>
            <person name="Burd H."/>
            <person name="Bhattacharyya A."/>
            <person name="Rhodes L.D."/>
            <person name="Kaul R."/>
            <person name="Strom M.S."/>
        </authorList>
    </citation>
    <scope>NUCLEOTIDE SEQUENCE [LARGE SCALE GENOMIC DNA]</scope>
    <source>
        <strain evidence="2">ATCC 33209 / DSM 20767 / JCM 11484 / NBRC 15589 / NCIMB 2235</strain>
    </source>
</reference>
<name>A9WUX3_RENSM</name>
<evidence type="ECO:0000313" key="2">
    <source>
        <dbReference type="Proteomes" id="UP000002007"/>
    </source>
</evidence>
<organism evidence="1 2">
    <name type="scientific">Renibacterium salmoninarum (strain ATCC 33209 / DSM 20767 / JCM 11484 / NBRC 15589 / NCIMB 2235)</name>
    <dbReference type="NCBI Taxonomy" id="288705"/>
    <lineage>
        <taxon>Bacteria</taxon>
        <taxon>Bacillati</taxon>
        <taxon>Actinomycetota</taxon>
        <taxon>Actinomycetes</taxon>
        <taxon>Micrococcales</taxon>
        <taxon>Micrococcaceae</taxon>
        <taxon>Renibacterium</taxon>
    </lineage>
</organism>